<feature type="domain" description="SRCR" evidence="26">
    <location>
        <begin position="595"/>
        <end position="718"/>
    </location>
</feature>
<comment type="caution">
    <text evidence="27">The sequence shown here is derived from an EMBL/GenBank/DDBJ whole genome shotgun (WGS) entry which is preliminary data.</text>
</comment>
<keyword evidence="9" id="KW-0677">Repeat</keyword>
<feature type="disulfide bond" evidence="21">
    <location>
        <begin position="558"/>
        <end position="568"/>
    </location>
</feature>
<feature type="disulfide bond" evidence="21">
    <location>
        <begin position="406"/>
        <end position="416"/>
    </location>
</feature>
<reference evidence="27" key="1">
    <citation type="submission" date="2023-03" db="EMBL/GenBank/DDBJ databases">
        <authorList>
            <person name="Steffen K."/>
            <person name="Cardenas P."/>
        </authorList>
    </citation>
    <scope>NUCLEOTIDE SEQUENCE</scope>
</reference>
<feature type="domain" description="SRCR" evidence="26">
    <location>
        <begin position="732"/>
        <end position="842"/>
    </location>
</feature>
<dbReference type="Pfam" id="PF12662">
    <property type="entry name" value="cEGF"/>
    <property type="match status" value="1"/>
</dbReference>
<dbReference type="GO" id="GO:0005509">
    <property type="term" value="F:calcium ion binding"/>
    <property type="evidence" value="ECO:0007669"/>
    <property type="project" value="InterPro"/>
</dbReference>
<evidence type="ECO:0000256" key="11">
    <source>
        <dbReference type="ARBA" id="ARBA00022777"/>
    </source>
</evidence>
<feature type="disulfide bond" evidence="21">
    <location>
        <begin position="525"/>
        <end position="586"/>
    </location>
</feature>
<evidence type="ECO:0000256" key="16">
    <source>
        <dbReference type="ARBA" id="ARBA00023137"/>
    </source>
</evidence>
<evidence type="ECO:0000256" key="7">
    <source>
        <dbReference type="ARBA" id="ARBA00022692"/>
    </source>
</evidence>
<dbReference type="FunFam" id="1.10.510.10:FF:001512">
    <property type="entry name" value="Receptor tyrosine-protein kinase erbB-2"/>
    <property type="match status" value="1"/>
</dbReference>
<dbReference type="GO" id="GO:0004713">
    <property type="term" value="F:protein tyrosine kinase activity"/>
    <property type="evidence" value="ECO:0007669"/>
    <property type="project" value="UniProtKB-KW"/>
</dbReference>
<dbReference type="GO" id="GO:0005524">
    <property type="term" value="F:ATP binding"/>
    <property type="evidence" value="ECO:0007669"/>
    <property type="project" value="UniProtKB-UniRule"/>
</dbReference>
<feature type="disulfide bond" evidence="21">
    <location>
        <begin position="684"/>
        <end position="694"/>
    </location>
</feature>
<dbReference type="GO" id="GO:0048468">
    <property type="term" value="P:cell development"/>
    <property type="evidence" value="ECO:0007669"/>
    <property type="project" value="UniProtKB-ARBA"/>
</dbReference>
<dbReference type="EMBL" id="CASHTH010003985">
    <property type="protein sequence ID" value="CAI8052111.1"/>
    <property type="molecule type" value="Genomic_DNA"/>
</dbReference>
<dbReference type="InterPro" id="IPR001190">
    <property type="entry name" value="SRCR"/>
</dbReference>
<dbReference type="SMART" id="SM00181">
    <property type="entry name" value="EGF"/>
    <property type="match status" value="10"/>
</dbReference>
<feature type="disulfide bond" evidence="21">
    <location>
        <begin position="1169"/>
        <end position="1179"/>
    </location>
</feature>
<dbReference type="Pfam" id="PF00530">
    <property type="entry name" value="SRCR"/>
    <property type="match status" value="8"/>
</dbReference>
<dbReference type="Gene3D" id="1.10.510.10">
    <property type="entry name" value="Transferase(Phosphotransferase) domain 1"/>
    <property type="match status" value="1"/>
</dbReference>
<dbReference type="InterPro" id="IPR020635">
    <property type="entry name" value="Tyr_kinase_cat_dom"/>
</dbReference>
<feature type="domain" description="EGF-like" evidence="25">
    <location>
        <begin position="966"/>
        <end position="1004"/>
    </location>
</feature>
<evidence type="ECO:0000256" key="1">
    <source>
        <dbReference type="ARBA" id="ARBA00004308"/>
    </source>
</evidence>
<dbReference type="SUPFAM" id="SSF57184">
    <property type="entry name" value="Growth factor receptor domain"/>
    <property type="match status" value="2"/>
</dbReference>
<keyword evidence="6" id="KW-0808">Transferase</keyword>
<dbReference type="GO" id="GO:0005576">
    <property type="term" value="C:extracellular region"/>
    <property type="evidence" value="ECO:0007669"/>
    <property type="project" value="UniProtKB-SubCell"/>
</dbReference>
<dbReference type="PROSITE" id="PS00010">
    <property type="entry name" value="ASX_HYDROXYL"/>
    <property type="match status" value="6"/>
</dbReference>
<dbReference type="SUPFAM" id="SSF57196">
    <property type="entry name" value="EGF/Laminin"/>
    <property type="match status" value="4"/>
</dbReference>
<dbReference type="PANTHER" id="PTHR19331:SF465">
    <property type="entry name" value="EGG PEPTIDE SPERACT RECEPTOR"/>
    <property type="match status" value="1"/>
</dbReference>
<keyword evidence="14 23" id="KW-1133">Transmembrane helix</keyword>
<evidence type="ECO:0000256" key="23">
    <source>
        <dbReference type="SAM" id="Phobius"/>
    </source>
</evidence>
<evidence type="ECO:0000256" key="2">
    <source>
        <dbReference type="ARBA" id="ARBA00004479"/>
    </source>
</evidence>
<keyword evidence="4" id="KW-0964">Secreted</keyword>
<evidence type="ECO:0000256" key="9">
    <source>
        <dbReference type="ARBA" id="ARBA00022737"/>
    </source>
</evidence>
<dbReference type="FunFam" id="2.10.25.10:FF:000202">
    <property type="entry name" value="Multiple epidermal growth factor-like domains 8"/>
    <property type="match status" value="1"/>
</dbReference>
<feature type="domain" description="EGF-like" evidence="25">
    <location>
        <begin position="1007"/>
        <end position="1047"/>
    </location>
</feature>
<dbReference type="GO" id="GO:0016020">
    <property type="term" value="C:membrane"/>
    <property type="evidence" value="ECO:0007669"/>
    <property type="project" value="UniProtKB-SubCell"/>
</dbReference>
<dbReference type="FunFam" id="3.10.250.10:FF:000007">
    <property type="entry name" value="Soluble scavenger receptor cysteine-rich domain-containing protein SSC5D"/>
    <property type="match status" value="1"/>
</dbReference>
<dbReference type="InterPro" id="IPR000742">
    <property type="entry name" value="EGF"/>
</dbReference>
<dbReference type="Gene3D" id="3.10.250.10">
    <property type="entry name" value="SRCR-like domain"/>
    <property type="match status" value="8"/>
</dbReference>
<evidence type="ECO:0000256" key="10">
    <source>
        <dbReference type="ARBA" id="ARBA00022741"/>
    </source>
</evidence>
<dbReference type="GO" id="GO:0050793">
    <property type="term" value="P:regulation of developmental process"/>
    <property type="evidence" value="ECO:0007669"/>
    <property type="project" value="UniProtKB-ARBA"/>
</dbReference>
<dbReference type="InterPro" id="IPR036772">
    <property type="entry name" value="SRCR-like_dom_sf"/>
</dbReference>
<keyword evidence="5 20" id="KW-0245">EGF-like domain</keyword>
<dbReference type="PROSITE" id="PS50011">
    <property type="entry name" value="PROTEIN_KINASE_DOM"/>
    <property type="match status" value="1"/>
</dbReference>
<feature type="domain" description="SRCR" evidence="26">
    <location>
        <begin position="487"/>
        <end position="587"/>
    </location>
</feature>
<evidence type="ECO:0000256" key="8">
    <source>
        <dbReference type="ARBA" id="ARBA00022729"/>
    </source>
</evidence>
<keyword evidence="13 22" id="KW-0067">ATP-binding</keyword>
<dbReference type="GO" id="GO:0048513">
    <property type="term" value="P:animal organ development"/>
    <property type="evidence" value="ECO:0007669"/>
    <property type="project" value="UniProtKB-ARBA"/>
</dbReference>
<dbReference type="InterPro" id="IPR000719">
    <property type="entry name" value="Prot_kinase_dom"/>
</dbReference>
<keyword evidence="19" id="KW-0325">Glycoprotein</keyword>
<feature type="domain" description="SRCR" evidence="26">
    <location>
        <begin position="1206"/>
        <end position="1329"/>
    </location>
</feature>
<dbReference type="SUPFAM" id="SSF56112">
    <property type="entry name" value="Protein kinase-like (PK-like)"/>
    <property type="match status" value="1"/>
</dbReference>
<feature type="domain" description="Protein kinase" evidence="24">
    <location>
        <begin position="1559"/>
        <end position="1802"/>
    </location>
</feature>
<dbReference type="CDD" id="cd00054">
    <property type="entry name" value="EGF_CA"/>
    <property type="match status" value="7"/>
</dbReference>
<keyword evidence="8" id="KW-0732">Signal</keyword>
<dbReference type="Gene3D" id="2.10.25.10">
    <property type="entry name" value="Laminin"/>
    <property type="match status" value="10"/>
</dbReference>
<dbReference type="InterPro" id="IPR011009">
    <property type="entry name" value="Kinase-like_dom_sf"/>
</dbReference>
<sequence length="1802" mass="193950">MNECELDTDICDNNAECTNTIGSYNCSCEIGYSGNGFNCTDIDECYEGSDLCDLHADCTNTIGSHQCSCTVGYTGNGITCDCRDGEVLLYDGSTLSTNHCNGTVLVCLDNEYGTVCDDWWDPLDATVVCTQLGFSATGSLPVVRSGLGSPPNRSIFLDNVVCTGGEGDLTECGYTTITNCDRSEEAGVRCESTCVDGDVRLAIENLTEFYTSVTEYEDYYFIKDELARGKVEVCIEGKYGTICDSQWGDKLAPAVICSQLGFSYFGAIPVSSGAFGDDIESAVLYDIVCLGNETRVLDCSISPSGTCPEHSAAVICQDLSTSSSNCTHGALRLSGAITSNQGRLEVCMKGAWGSVCDSQGVFSTTEAKVACRQLGKLQVEDEVGVVDVTQFSGDPVGPIFMDDISCNGEEETLLDCGFTLLQMCSHTHDVGIICHPASECEIHSAGCDHYCTETIESYACSCYVGYTLDLDGHTCVDLDSCSTGGDVRLVIGSTAYEGRVEVCSNNTYGTVCDDSWDELDARVICRQLGYNHTDVVPVRNAGFGSSISREIVLDDVTCTGNEENILDCSYDSVSNCDHSEDAGVICGAVCRSGTVRLAIGDTNAFYQGLEDVENSYFIKDELARGRVEVCIGGRYGTVCDKSWDFEDASVVCSQLGFSSNGAIAIIGGQFSNASVSVVIGRVECVGNETGLLDCSHVTEAHEEVIHCDPIKVAAITCNDLSTALADCVTGEVRFVDISNNPEEDSRQGTIQICVNNAWGSVCSDDFFDNTDAAVFCHQLEGFTSSGATKLTASVISNSVVPLFLSSLDCSATHQSLLHDCSHVKLGLASCDEDFGLAVVKCFDIDECAENTDNCSQNCSDTLGCYLCVCYDGYTLDSDQHTCNDVNECGTGTAECHSNATCINTVGSYICTCVYGYVGDGKNCTRINLCEVGLTDCHTNATCLDRDRGYDCECNDGYTGNGTHCEDVDECSTGNNYCHINATCTNTDGSYYCQCLPGFHGDGFTCTNINECELDTDICDNNAECTNTIGSYNCSCEIGYSGNGFNCTDIDECYEGSDLCDLHADCANTIGSHECSCTVGYTGNGITCDCRDGEVLLYDGSTLSTNHSNGTVLVCLDNEYGTVCDDWWDPLDATVVCTQLGFSASGSLPVVRSGLGSPPNRSIFLDNVVCTGGEGNLTECGYTTITNCDRSEEAGVRCESTCVDGDVRLAIENLTEFYTSVTEYEDYYFIKDELARGRVEVCIGGRYGTVCDKSWDFEDASVFCSQLGFSSNGAIAIIGGQFSNASVSVVIGRVECVGNETGLLDCSHVTEAHEEVIHCDPIKVAAITCNDLSTALADCVTGEVRFVDISNNPEEDSRQGTIQICVNNAWGSVCSDDFFDNTDAAAFCKQLPGFSPDDIDECMEGGANCHSNATCTNTDGSYNCTCVYGYIGDGVNCTSVKTSSRETAAIIGVGVAGTVLGITAILVLVVLIYIIKRRYIKSCRSQSRINNNFPLQELTLIHDTDTEASVPHSPGIPRNEANIMTAESGLDDLGGIENDNIEHLKTDLDRKGMIVPKQLLELSSVVGQGESGLVYRGYINYASGKELVAVKTCKALSWTSDMERLMKEVSVMFSFRHCNIMPLIGVCFDKGAPLIIMPFMTGGTVLEYVRRHKESLHCTSTSEVKTAMNTCLGMCLQISKGMAYLTDQRFVHRDLAARNCMIDRNGVVKVADFGLTEDLYKTKYLSVEVSDERLPIRWMAPESIESNIFNEKTDVWSYGVTCWEIFTCGGVPYAGIHPMIVLREVGSGKRLERPSNLACYDEM</sequence>
<comment type="caution">
    <text evidence="21">Lacks conserved residue(s) required for the propagation of feature annotation.</text>
</comment>
<protein>
    <submittedName>
        <fullName evidence="27">Deleted in malignant brain tumors 1 protein</fullName>
    </submittedName>
</protein>
<evidence type="ECO:0000256" key="19">
    <source>
        <dbReference type="ARBA" id="ARBA00023180"/>
    </source>
</evidence>
<evidence type="ECO:0000256" key="3">
    <source>
        <dbReference type="ARBA" id="ARBA00004613"/>
    </source>
</evidence>
<evidence type="ECO:0000256" key="22">
    <source>
        <dbReference type="PROSITE-ProRule" id="PRU10141"/>
    </source>
</evidence>
<feature type="domain" description="EGF-like" evidence="25">
    <location>
        <begin position="1397"/>
        <end position="1437"/>
    </location>
</feature>
<keyword evidence="11" id="KW-0418">Kinase</keyword>
<dbReference type="CDD" id="cd00192">
    <property type="entry name" value="PTKc"/>
    <property type="match status" value="1"/>
</dbReference>
<dbReference type="PANTHER" id="PTHR19331">
    <property type="entry name" value="SCAVENGER RECEPTOR DOMAIN-CONTAINING"/>
    <property type="match status" value="1"/>
</dbReference>
<evidence type="ECO:0000256" key="21">
    <source>
        <dbReference type="PROSITE-ProRule" id="PRU00196"/>
    </source>
</evidence>
<feature type="binding site" evidence="22">
    <location>
        <position position="1590"/>
    </location>
    <ligand>
        <name>ATP</name>
        <dbReference type="ChEBI" id="CHEBI:30616"/>
    </ligand>
</feature>
<keyword evidence="15 23" id="KW-0472">Membrane</keyword>
<dbReference type="InterPro" id="IPR001881">
    <property type="entry name" value="EGF-like_Ca-bd_dom"/>
</dbReference>
<accession>A0AA35TQY3</accession>
<evidence type="ECO:0000256" key="12">
    <source>
        <dbReference type="ARBA" id="ARBA00022837"/>
    </source>
</evidence>
<organism evidence="27 28">
    <name type="scientific">Geodia barretti</name>
    <name type="common">Barrett's horny sponge</name>
    <dbReference type="NCBI Taxonomy" id="519541"/>
    <lineage>
        <taxon>Eukaryota</taxon>
        <taxon>Metazoa</taxon>
        <taxon>Porifera</taxon>
        <taxon>Demospongiae</taxon>
        <taxon>Heteroscleromorpha</taxon>
        <taxon>Tetractinellida</taxon>
        <taxon>Astrophorina</taxon>
        <taxon>Geodiidae</taxon>
        <taxon>Geodia</taxon>
    </lineage>
</organism>
<dbReference type="PRINTS" id="PR00109">
    <property type="entry name" value="TYRKINASE"/>
</dbReference>
<keyword evidence="7 23" id="KW-0812">Transmembrane</keyword>
<feature type="domain" description="EGF-like" evidence="25">
    <location>
        <begin position="925"/>
        <end position="965"/>
    </location>
</feature>
<evidence type="ECO:0000256" key="15">
    <source>
        <dbReference type="ARBA" id="ARBA00023136"/>
    </source>
</evidence>
<feature type="disulfide bond" evidence="21">
    <location>
        <begin position="129"/>
        <end position="190"/>
    </location>
</feature>
<feature type="disulfide bond" evidence="21">
    <location>
        <begin position="116"/>
        <end position="180"/>
    </location>
</feature>
<keyword evidence="10 22" id="KW-0547">Nucleotide-binding</keyword>
<keyword evidence="17 21" id="KW-1015">Disulfide bond</keyword>
<dbReference type="InterPro" id="IPR001245">
    <property type="entry name" value="Ser-Thr/Tyr_kinase_cat_dom"/>
</dbReference>
<dbReference type="Pfam" id="PF07714">
    <property type="entry name" value="PK_Tyr_Ser-Thr"/>
    <property type="match status" value="1"/>
</dbReference>
<dbReference type="SMART" id="SM00202">
    <property type="entry name" value="SR"/>
    <property type="match status" value="8"/>
</dbReference>
<dbReference type="GO" id="GO:0012505">
    <property type="term" value="C:endomembrane system"/>
    <property type="evidence" value="ECO:0007669"/>
    <property type="project" value="UniProtKB-SubCell"/>
</dbReference>
<dbReference type="PROSITE" id="PS01186">
    <property type="entry name" value="EGF_2"/>
    <property type="match status" value="5"/>
</dbReference>
<feature type="domain" description="SRCR" evidence="26">
    <location>
        <begin position="87"/>
        <end position="191"/>
    </location>
</feature>
<evidence type="ECO:0000256" key="17">
    <source>
        <dbReference type="ARBA" id="ARBA00023157"/>
    </source>
</evidence>
<keyword evidence="18" id="KW-0675">Receptor</keyword>
<dbReference type="SMART" id="SM00219">
    <property type="entry name" value="TyrKc"/>
    <property type="match status" value="1"/>
</dbReference>
<feature type="transmembrane region" description="Helical" evidence="23">
    <location>
        <begin position="1447"/>
        <end position="1474"/>
    </location>
</feature>
<feature type="domain" description="EGF-like" evidence="25">
    <location>
        <begin position="41"/>
        <end position="81"/>
    </location>
</feature>
<feature type="domain" description="SRCR" evidence="26">
    <location>
        <begin position="331"/>
        <end position="435"/>
    </location>
</feature>
<dbReference type="InterPro" id="IPR026823">
    <property type="entry name" value="cEGF"/>
</dbReference>
<dbReference type="InterPro" id="IPR018097">
    <property type="entry name" value="EGF_Ca-bd_CS"/>
</dbReference>
<evidence type="ECO:0000256" key="6">
    <source>
        <dbReference type="ARBA" id="ARBA00022679"/>
    </source>
</evidence>
<dbReference type="PRINTS" id="PR00258">
    <property type="entry name" value="SPERACTRCPTR"/>
</dbReference>
<gene>
    <name evidence="27" type="ORF">GBAR_LOCUS28527</name>
</gene>
<evidence type="ECO:0000256" key="18">
    <source>
        <dbReference type="ARBA" id="ARBA00023170"/>
    </source>
</evidence>
<feature type="domain" description="EGF-like" evidence="25">
    <location>
        <begin position="884"/>
        <end position="924"/>
    </location>
</feature>
<dbReference type="PROSITE" id="PS50026">
    <property type="entry name" value="EGF_3"/>
    <property type="match status" value="8"/>
</dbReference>
<feature type="disulfide bond" evidence="21">
    <location>
        <begin position="243"/>
        <end position="307"/>
    </location>
</feature>
<evidence type="ECO:0000256" key="14">
    <source>
        <dbReference type="ARBA" id="ARBA00022989"/>
    </source>
</evidence>
<comment type="subcellular location">
    <subcellularLocation>
        <location evidence="1">Endomembrane system</location>
    </subcellularLocation>
    <subcellularLocation>
        <location evidence="2">Membrane</location>
        <topology evidence="2">Single-pass type I membrane protein</topology>
    </subcellularLocation>
    <subcellularLocation>
        <location evidence="3">Secreted</location>
    </subcellularLocation>
</comment>
<feature type="disulfide bond" evidence="21">
    <location>
        <begin position="289"/>
        <end position="299"/>
    </location>
</feature>
<evidence type="ECO:0000256" key="4">
    <source>
        <dbReference type="ARBA" id="ARBA00022525"/>
    </source>
</evidence>
<feature type="disulfide bond" evidence="21">
    <location>
        <begin position="1136"/>
        <end position="1197"/>
    </location>
</feature>
<dbReference type="Proteomes" id="UP001174909">
    <property type="component" value="Unassembled WGS sequence"/>
</dbReference>
<dbReference type="SMART" id="SM00179">
    <property type="entry name" value="EGF_CA"/>
    <property type="match status" value="10"/>
</dbReference>
<evidence type="ECO:0000259" key="25">
    <source>
        <dbReference type="PROSITE" id="PS50026"/>
    </source>
</evidence>
<evidence type="ECO:0000256" key="5">
    <source>
        <dbReference type="ARBA" id="ARBA00022536"/>
    </source>
</evidence>
<dbReference type="PROSITE" id="PS01187">
    <property type="entry name" value="EGF_CA"/>
    <property type="match status" value="3"/>
</dbReference>
<dbReference type="InterPro" id="IPR024731">
    <property type="entry name" value="NELL2-like_EGF"/>
</dbReference>
<keyword evidence="28" id="KW-1185">Reference proteome</keyword>
<keyword evidence="12" id="KW-0106">Calcium</keyword>
<dbReference type="FunFam" id="3.10.250.10:FF:000016">
    <property type="entry name" value="Scavenger receptor cysteine-rich protein type 12"/>
    <property type="match status" value="5"/>
</dbReference>
<feature type="domain" description="SRCR" evidence="26">
    <location>
        <begin position="1343"/>
        <end position="1437"/>
    </location>
</feature>
<feature type="domain" description="SRCR" evidence="26">
    <location>
        <begin position="199"/>
        <end position="317"/>
    </location>
</feature>
<dbReference type="InterPro" id="IPR049883">
    <property type="entry name" value="NOTCH1_EGF-like"/>
</dbReference>
<dbReference type="SUPFAM" id="SSF56487">
    <property type="entry name" value="SRCR-like"/>
    <property type="match status" value="9"/>
</dbReference>
<feature type="domain" description="EGF-like" evidence="25">
    <location>
        <begin position="1048"/>
        <end position="1088"/>
    </location>
</feature>
<dbReference type="InterPro" id="IPR017441">
    <property type="entry name" value="Protein_kinase_ATP_BS"/>
</dbReference>
<feature type="disulfide bond" evidence="21">
    <location>
        <begin position="512"/>
        <end position="576"/>
    </location>
</feature>
<dbReference type="PROSITE" id="PS00107">
    <property type="entry name" value="PROTEIN_KINASE_ATP"/>
    <property type="match status" value="1"/>
</dbReference>
<feature type="disulfide bond" evidence="21">
    <location>
        <begin position="162"/>
        <end position="172"/>
    </location>
</feature>
<dbReference type="Pfam" id="PF12947">
    <property type="entry name" value="EGF_3"/>
    <property type="match status" value="7"/>
</dbReference>
<dbReference type="Pfam" id="PF07645">
    <property type="entry name" value="EGF_CA"/>
    <property type="match status" value="2"/>
</dbReference>
<evidence type="ECO:0000259" key="24">
    <source>
        <dbReference type="PROSITE" id="PS50011"/>
    </source>
</evidence>
<dbReference type="FunFam" id="2.10.25.10:FF:000038">
    <property type="entry name" value="Fibrillin 2"/>
    <property type="match status" value="6"/>
</dbReference>
<dbReference type="PROSITE" id="PS50287">
    <property type="entry name" value="SRCR_2"/>
    <property type="match status" value="9"/>
</dbReference>
<evidence type="ECO:0000259" key="26">
    <source>
        <dbReference type="PROSITE" id="PS50287"/>
    </source>
</evidence>
<feature type="domain" description="EGF-like" evidence="25">
    <location>
        <begin position="1"/>
        <end position="40"/>
    </location>
</feature>
<feature type="disulfide bond" evidence="21">
    <location>
        <begin position="1123"/>
        <end position="1187"/>
    </location>
</feature>
<evidence type="ECO:0000313" key="28">
    <source>
        <dbReference type="Proteomes" id="UP001174909"/>
    </source>
</evidence>
<proteinExistence type="predicted"/>
<feature type="disulfide bond" evidence="21">
    <location>
        <begin position="1295"/>
        <end position="1305"/>
    </location>
</feature>
<dbReference type="PROSITE" id="PS00109">
    <property type="entry name" value="PROTEIN_KINASE_TYR"/>
    <property type="match status" value="1"/>
</dbReference>
<evidence type="ECO:0000313" key="27">
    <source>
        <dbReference type="EMBL" id="CAI8052111.1"/>
    </source>
</evidence>
<evidence type="ECO:0000256" key="20">
    <source>
        <dbReference type="PROSITE-ProRule" id="PRU00076"/>
    </source>
</evidence>
<feature type="domain" description="SRCR" evidence="26">
    <location>
        <begin position="1094"/>
        <end position="1198"/>
    </location>
</feature>
<name>A0AA35TQY3_GEOBA</name>
<keyword evidence="16" id="KW-0829">Tyrosine-protein kinase</keyword>
<dbReference type="InterPro" id="IPR000152">
    <property type="entry name" value="EGF-type_Asp/Asn_hydroxyl_site"/>
</dbReference>
<dbReference type="InterPro" id="IPR009030">
    <property type="entry name" value="Growth_fac_rcpt_cys_sf"/>
</dbReference>
<evidence type="ECO:0000256" key="13">
    <source>
        <dbReference type="ARBA" id="ARBA00022840"/>
    </source>
</evidence>
<dbReference type="InterPro" id="IPR008266">
    <property type="entry name" value="Tyr_kinase_AS"/>
</dbReference>